<dbReference type="InterPro" id="IPR011042">
    <property type="entry name" value="6-blade_b-propeller_TolB-like"/>
</dbReference>
<keyword evidence="1" id="KW-0732">Signal</keyword>
<gene>
    <name evidence="6" type="ORF">EHQ58_02030</name>
</gene>
<reference evidence="6" key="1">
    <citation type="journal article" date="2019" name="PLoS Negl. Trop. Dis.">
        <title>Revisiting the worldwide diversity of Leptospira species in the environment.</title>
        <authorList>
            <person name="Vincent A.T."/>
            <person name="Schiettekatte O."/>
            <person name="Bourhy P."/>
            <person name="Veyrier F.J."/>
            <person name="Picardeau M."/>
        </authorList>
    </citation>
    <scope>NUCLEOTIDE SEQUENCE [LARGE SCALE GENOMIC DNA]</scope>
    <source>
        <strain evidence="6">201702476</strain>
    </source>
</reference>
<feature type="transmembrane region" description="Helical" evidence="4">
    <location>
        <begin position="33"/>
        <end position="53"/>
    </location>
</feature>
<evidence type="ECO:0000256" key="1">
    <source>
        <dbReference type="ARBA" id="ARBA00022729"/>
    </source>
</evidence>
<protein>
    <recommendedName>
        <fullName evidence="5">SbsA Ig-like domain-containing protein</fullName>
    </recommendedName>
</protein>
<proteinExistence type="predicted"/>
<dbReference type="InterPro" id="IPR032812">
    <property type="entry name" value="SbsA_Ig"/>
</dbReference>
<evidence type="ECO:0000259" key="5">
    <source>
        <dbReference type="Pfam" id="PF13205"/>
    </source>
</evidence>
<evidence type="ECO:0000256" key="4">
    <source>
        <dbReference type="SAM" id="Phobius"/>
    </source>
</evidence>
<feature type="domain" description="SbsA Ig-like" evidence="5">
    <location>
        <begin position="182"/>
        <end position="285"/>
    </location>
</feature>
<keyword evidence="4" id="KW-1133">Transmembrane helix</keyword>
<feature type="repeat" description="NHL" evidence="3">
    <location>
        <begin position="532"/>
        <end position="573"/>
    </location>
</feature>
<feature type="repeat" description="NHL" evidence="3">
    <location>
        <begin position="481"/>
        <end position="516"/>
    </location>
</feature>
<dbReference type="PANTHER" id="PTHR13833:SF71">
    <property type="entry name" value="NHL DOMAIN-CONTAINING PROTEIN"/>
    <property type="match status" value="1"/>
</dbReference>
<keyword evidence="4" id="KW-0472">Membrane</keyword>
<name>A0A4R9KAF4_9LEPT</name>
<dbReference type="Gene3D" id="2.120.10.30">
    <property type="entry name" value="TolB, C-terminal domain"/>
    <property type="match status" value="2"/>
</dbReference>
<sequence length="630" mass="65520">MLASLTSENKPSVSINRNENTKLIRDPRPMLKIITSFMVIGLLTSGCMLYPLVSPSSSGGGNTLLSLIGLLAPQESYAFKVESVVPEEGSTAVKINAAIQIEFSSVPSDSSLEEGYVSVTVDDNVVEGTFQKRNRFITFLPSNNLYINRTHEIFVSPALLDSMGKSIEGEFRSKFVTQDIPDITSPTVSSVSPSLSATNVSLNSPITINFSEALLASSVDANAITVSINNVSVPGTTTLSGQSTILFVPSSNWPAYALVNVVVNTSVKDLASNSLSTEYSFSFRTIDTGTVTILAGSNAGISGNANGTDTAARFQNPSYLTSDNAGNLYVTDTDNCSVKKITSAGVVSFFAGSNSGLCGYVNNASGLASRFNFPQGIAINSAYSQIFLTDKFTHSIRRILTTSTFTVSTNNGNNASANTNGSGTTSRFSYPEGIVLDAAGIIYVSDTGNCSIRRISGTTASTLAGTAPSSVGVCGYVNATGGTARFQAPKGVAVDSFGNVFVADSGNCAIRKVTSTGVVTTFAGPTTAGNCGFADGTGSSARFNNPQGIVIDPDGNLYVTDTGNCAIRKITSAGAVSTFSGASPPTAICGNVNSSLRASRYNSPKGITRDPNGNLYVTDTLNHAIKKIVP</sequence>
<organism evidence="6 7">
    <name type="scientific">Leptospira ognonensis</name>
    <dbReference type="NCBI Taxonomy" id="2484945"/>
    <lineage>
        <taxon>Bacteria</taxon>
        <taxon>Pseudomonadati</taxon>
        <taxon>Spirochaetota</taxon>
        <taxon>Spirochaetia</taxon>
        <taxon>Leptospirales</taxon>
        <taxon>Leptospiraceae</taxon>
        <taxon>Leptospira</taxon>
    </lineage>
</organism>
<dbReference type="PANTHER" id="PTHR13833">
    <property type="match status" value="1"/>
</dbReference>
<dbReference type="EMBL" id="RQGD01000008">
    <property type="protein sequence ID" value="TGL62951.1"/>
    <property type="molecule type" value="Genomic_DNA"/>
</dbReference>
<dbReference type="SUPFAM" id="SSF101898">
    <property type="entry name" value="NHL repeat"/>
    <property type="match status" value="1"/>
</dbReference>
<dbReference type="Gene3D" id="2.40.10.500">
    <property type="match status" value="1"/>
</dbReference>
<dbReference type="Proteomes" id="UP000297693">
    <property type="component" value="Unassembled WGS sequence"/>
</dbReference>
<accession>A0A4R9KAF4</accession>
<dbReference type="PROSITE" id="PS51125">
    <property type="entry name" value="NHL"/>
    <property type="match status" value="2"/>
</dbReference>
<feature type="domain" description="SbsA Ig-like" evidence="5">
    <location>
        <begin position="78"/>
        <end position="177"/>
    </location>
</feature>
<evidence type="ECO:0000313" key="7">
    <source>
        <dbReference type="Proteomes" id="UP000297693"/>
    </source>
</evidence>
<dbReference type="Gene3D" id="2.60.40.3710">
    <property type="match status" value="1"/>
</dbReference>
<keyword evidence="2" id="KW-0677">Repeat</keyword>
<comment type="caution">
    <text evidence="6">The sequence shown here is derived from an EMBL/GenBank/DDBJ whole genome shotgun (WGS) entry which is preliminary data.</text>
</comment>
<keyword evidence="4" id="KW-0812">Transmembrane</keyword>
<dbReference type="OrthoDB" id="340836at2"/>
<evidence type="ECO:0000256" key="3">
    <source>
        <dbReference type="PROSITE-ProRule" id="PRU00504"/>
    </source>
</evidence>
<dbReference type="AlphaFoldDB" id="A0A4R9KAF4"/>
<dbReference type="Pfam" id="PF01436">
    <property type="entry name" value="NHL"/>
    <property type="match status" value="4"/>
</dbReference>
<keyword evidence="7" id="KW-1185">Reference proteome</keyword>
<evidence type="ECO:0000256" key="2">
    <source>
        <dbReference type="ARBA" id="ARBA00022737"/>
    </source>
</evidence>
<evidence type="ECO:0000313" key="6">
    <source>
        <dbReference type="EMBL" id="TGL62951.1"/>
    </source>
</evidence>
<dbReference type="InterPro" id="IPR001258">
    <property type="entry name" value="NHL_repeat"/>
</dbReference>
<dbReference type="Pfam" id="PF13205">
    <property type="entry name" value="Big_5"/>
    <property type="match status" value="2"/>
</dbReference>